<gene>
    <name evidence="10" type="ORF">SAMN00790413_02739</name>
</gene>
<dbReference type="GO" id="GO:0005737">
    <property type="term" value="C:cytoplasm"/>
    <property type="evidence" value="ECO:0007669"/>
    <property type="project" value="TreeGrafter"/>
</dbReference>
<dbReference type="GO" id="GO:0005524">
    <property type="term" value="F:ATP binding"/>
    <property type="evidence" value="ECO:0007669"/>
    <property type="project" value="UniProtKB-KW"/>
</dbReference>
<evidence type="ECO:0000256" key="3">
    <source>
        <dbReference type="ARBA" id="ARBA00012054"/>
    </source>
</evidence>
<dbReference type="Gene3D" id="3.40.50.300">
    <property type="entry name" value="P-loop containing nucleotide triphosphate hydrolases"/>
    <property type="match status" value="1"/>
</dbReference>
<comment type="catalytic activity">
    <reaction evidence="8 9">
        <text>D-gluconate + ATP = 6-phospho-D-gluconate + ADP + H(+)</text>
        <dbReference type="Rhea" id="RHEA:19433"/>
        <dbReference type="ChEBI" id="CHEBI:15378"/>
        <dbReference type="ChEBI" id="CHEBI:18391"/>
        <dbReference type="ChEBI" id="CHEBI:30616"/>
        <dbReference type="ChEBI" id="CHEBI:58759"/>
        <dbReference type="ChEBI" id="CHEBI:456216"/>
        <dbReference type="EC" id="2.7.1.12"/>
    </reaction>
</comment>
<evidence type="ECO:0000256" key="8">
    <source>
        <dbReference type="ARBA" id="ARBA00048090"/>
    </source>
</evidence>
<dbReference type="CDD" id="cd02021">
    <property type="entry name" value="GntK"/>
    <property type="match status" value="1"/>
</dbReference>
<dbReference type="Proteomes" id="UP000192582">
    <property type="component" value="Unassembled WGS sequence"/>
</dbReference>
<comment type="pathway">
    <text evidence="1">Carbohydrate acid metabolism.</text>
</comment>
<evidence type="ECO:0000256" key="4">
    <source>
        <dbReference type="ARBA" id="ARBA00022679"/>
    </source>
</evidence>
<dbReference type="GO" id="GO:0046316">
    <property type="term" value="F:gluconokinase activity"/>
    <property type="evidence" value="ECO:0007669"/>
    <property type="project" value="UniProtKB-EC"/>
</dbReference>
<dbReference type="InterPro" id="IPR006001">
    <property type="entry name" value="Therm_gnt_kin"/>
</dbReference>
<dbReference type="InterPro" id="IPR027417">
    <property type="entry name" value="P-loop_NTPase"/>
</dbReference>
<protein>
    <recommendedName>
        <fullName evidence="3 9">Gluconokinase</fullName>
        <ecNumber evidence="3 9">2.7.1.12</ecNumber>
    </recommendedName>
</protein>
<evidence type="ECO:0000313" key="11">
    <source>
        <dbReference type="Proteomes" id="UP000192582"/>
    </source>
</evidence>
<reference evidence="10 11" key="1">
    <citation type="submission" date="2017-04" db="EMBL/GenBank/DDBJ databases">
        <authorList>
            <person name="Afonso C.L."/>
            <person name="Miller P.J."/>
            <person name="Scott M.A."/>
            <person name="Spackman E."/>
            <person name="Goraichik I."/>
            <person name="Dimitrov K.M."/>
            <person name="Suarez D.L."/>
            <person name="Swayne D.E."/>
        </authorList>
    </citation>
    <scope>NUCLEOTIDE SEQUENCE [LARGE SCALE GENOMIC DNA]</scope>
    <source>
        <strain evidence="10 11">KR-140</strain>
    </source>
</reference>
<dbReference type="PANTHER" id="PTHR43442:SF3">
    <property type="entry name" value="GLUCONOKINASE-RELATED"/>
    <property type="match status" value="1"/>
</dbReference>
<dbReference type="GO" id="GO:0005975">
    <property type="term" value="P:carbohydrate metabolic process"/>
    <property type="evidence" value="ECO:0007669"/>
    <property type="project" value="InterPro"/>
</dbReference>
<keyword evidence="5 9" id="KW-0547">Nucleotide-binding</keyword>
<evidence type="ECO:0000256" key="1">
    <source>
        <dbReference type="ARBA" id="ARBA00004761"/>
    </source>
</evidence>
<dbReference type="PANTHER" id="PTHR43442">
    <property type="entry name" value="GLUCONOKINASE-RELATED"/>
    <property type="match status" value="1"/>
</dbReference>
<keyword evidence="11" id="KW-1185">Reference proteome</keyword>
<sequence>MGVAGSGKTAVGQAVAARTGWPFLDGDDFHTPEARARMAVGEGLRDADRWPWLVRLCGQLESRADVVLACSALKWTYRDALRGEGVRFVFLNVPEALLRLRLEHRAGHYAHANLLPSQLATLQVPGPDELDVLTLSVTFADSPEELAGRALERLAVAHA</sequence>
<dbReference type="SUPFAM" id="SSF52540">
    <property type="entry name" value="P-loop containing nucleoside triphosphate hydrolases"/>
    <property type="match status" value="1"/>
</dbReference>
<dbReference type="InterPro" id="IPR031322">
    <property type="entry name" value="Shikimate/glucono_kinase"/>
</dbReference>
<evidence type="ECO:0000256" key="9">
    <source>
        <dbReference type="RuleBase" id="RU363066"/>
    </source>
</evidence>
<evidence type="ECO:0000313" key="10">
    <source>
        <dbReference type="EMBL" id="SMB95203.1"/>
    </source>
</evidence>
<evidence type="ECO:0000256" key="5">
    <source>
        <dbReference type="ARBA" id="ARBA00022741"/>
    </source>
</evidence>
<accession>A0A1W1VPJ7</accession>
<evidence type="ECO:0000256" key="7">
    <source>
        <dbReference type="ARBA" id="ARBA00022840"/>
    </source>
</evidence>
<comment type="similarity">
    <text evidence="2 9">Belongs to the gluconokinase GntK/GntV family.</text>
</comment>
<name>A0A1W1VPJ7_9DEIO</name>
<dbReference type="STRING" id="695939.SAMN00790413_02739"/>
<proteinExistence type="inferred from homology"/>
<keyword evidence="6 9" id="KW-0418">Kinase</keyword>
<evidence type="ECO:0000256" key="2">
    <source>
        <dbReference type="ARBA" id="ARBA00008420"/>
    </source>
</evidence>
<dbReference type="EC" id="2.7.1.12" evidence="3 9"/>
<keyword evidence="7 9" id="KW-0067">ATP-binding</keyword>
<dbReference type="AlphaFoldDB" id="A0A1W1VPJ7"/>
<keyword evidence="4 9" id="KW-0808">Transferase</keyword>
<dbReference type="NCBIfam" id="TIGR01313">
    <property type="entry name" value="therm_gnt_kin"/>
    <property type="match status" value="1"/>
</dbReference>
<organism evidence="10 11">
    <name type="scientific">Deinococcus hopiensis KR-140</name>
    <dbReference type="NCBI Taxonomy" id="695939"/>
    <lineage>
        <taxon>Bacteria</taxon>
        <taxon>Thermotogati</taxon>
        <taxon>Deinococcota</taxon>
        <taxon>Deinococci</taxon>
        <taxon>Deinococcales</taxon>
        <taxon>Deinococcaceae</taxon>
        <taxon>Deinococcus</taxon>
    </lineage>
</organism>
<dbReference type="Pfam" id="PF01202">
    <property type="entry name" value="SKI"/>
    <property type="match status" value="1"/>
</dbReference>
<evidence type="ECO:0000256" key="6">
    <source>
        <dbReference type="ARBA" id="ARBA00022777"/>
    </source>
</evidence>
<dbReference type="EMBL" id="FWWU01000009">
    <property type="protein sequence ID" value="SMB95203.1"/>
    <property type="molecule type" value="Genomic_DNA"/>
</dbReference>